<name>A0ABP8G1C6_9BACT</name>
<evidence type="ECO:0000313" key="9">
    <source>
        <dbReference type="Proteomes" id="UP001501207"/>
    </source>
</evidence>
<sequence length="557" mass="62846">MKKYISYSILAVLGLIITASCNKDFLNVVPKTNLSAETIFADSSGADIFLNAIYGAMPDAEAMPGYNYDPMEDWSDNAVNRFQWGISWVQGVARSYGPSDYNPGLYNHDYPAMPFKYDVQFANIRKTNLFIQQLNEHPDNFSASFRKTKIAEARFLRAFFYQWLYMGYGGVPLITDVLSISEQGDSVFRPRNTKAETLKFIQDECTAAAADLPNKLSTGAATRGAALALKAWTELFSGDYTDAAATYQQITDLGIYHLFPDYNAQFMAENNNNEESIWAYQHAPATKGSGRTLLFGPPPVSAAWACMQPTQNLVDAYLMKDGLPKEQSPYWDPKHPYDNRDPRFDMSIIHDGSVWQGATYNMKQGGQYARDPAQERETGYYRKKGIDERLTTATVNNDAANFVYFRYAGVLLGYAEAKIELGQIDQSVIDAIDQVRVRAGIPKLSVSYKTSSFSQSDLRDIVRRERRIELAFENRYYWDLIRWKTAESVLNKPVNGIDIVPDGAGGYNYNTVVVHPMKFFKKNYLFPVYKGWLESNPKMQAQNGGPDGWVNGQNPGY</sequence>
<comment type="similarity">
    <text evidence="2">Belongs to the SusD family.</text>
</comment>
<dbReference type="Proteomes" id="UP001501207">
    <property type="component" value="Unassembled WGS sequence"/>
</dbReference>
<keyword evidence="4" id="KW-0472">Membrane</keyword>
<keyword evidence="5" id="KW-0998">Cell outer membrane</keyword>
<dbReference type="SUPFAM" id="SSF48452">
    <property type="entry name" value="TPR-like"/>
    <property type="match status" value="1"/>
</dbReference>
<evidence type="ECO:0000259" key="7">
    <source>
        <dbReference type="Pfam" id="PF14322"/>
    </source>
</evidence>
<keyword evidence="9" id="KW-1185">Reference proteome</keyword>
<feature type="domain" description="SusD-like N-terminal" evidence="7">
    <location>
        <begin position="111"/>
        <end position="229"/>
    </location>
</feature>
<proteinExistence type="inferred from homology"/>
<protein>
    <submittedName>
        <fullName evidence="8">RagB/SusD family nutrient uptake outer membrane protein</fullName>
    </submittedName>
</protein>
<evidence type="ECO:0000256" key="1">
    <source>
        <dbReference type="ARBA" id="ARBA00004442"/>
    </source>
</evidence>
<comment type="caution">
    <text evidence="8">The sequence shown here is derived from an EMBL/GenBank/DDBJ whole genome shotgun (WGS) entry which is preliminary data.</text>
</comment>
<dbReference type="Pfam" id="PF14322">
    <property type="entry name" value="SusD-like_3"/>
    <property type="match status" value="1"/>
</dbReference>
<reference evidence="9" key="1">
    <citation type="journal article" date="2019" name="Int. J. Syst. Evol. Microbiol.">
        <title>The Global Catalogue of Microorganisms (GCM) 10K type strain sequencing project: providing services to taxonomists for standard genome sequencing and annotation.</title>
        <authorList>
            <consortium name="The Broad Institute Genomics Platform"/>
            <consortium name="The Broad Institute Genome Sequencing Center for Infectious Disease"/>
            <person name="Wu L."/>
            <person name="Ma J."/>
        </authorList>
    </citation>
    <scope>NUCLEOTIDE SEQUENCE [LARGE SCALE GENOMIC DNA]</scope>
    <source>
        <strain evidence="9">JCM 17664</strain>
    </source>
</reference>
<dbReference type="InterPro" id="IPR033985">
    <property type="entry name" value="SusD-like_N"/>
</dbReference>
<keyword evidence="3" id="KW-0732">Signal</keyword>
<dbReference type="PROSITE" id="PS51257">
    <property type="entry name" value="PROKAR_LIPOPROTEIN"/>
    <property type="match status" value="1"/>
</dbReference>
<evidence type="ECO:0000313" key="8">
    <source>
        <dbReference type="EMBL" id="GAA4315270.1"/>
    </source>
</evidence>
<dbReference type="InterPro" id="IPR012944">
    <property type="entry name" value="SusD_RagB_dom"/>
</dbReference>
<dbReference type="InterPro" id="IPR011990">
    <property type="entry name" value="TPR-like_helical_dom_sf"/>
</dbReference>
<gene>
    <name evidence="8" type="ORF">GCM10023143_26540</name>
</gene>
<dbReference type="EMBL" id="BAABFN010000006">
    <property type="protein sequence ID" value="GAA4315270.1"/>
    <property type="molecule type" value="Genomic_DNA"/>
</dbReference>
<comment type="subcellular location">
    <subcellularLocation>
        <location evidence="1">Cell outer membrane</location>
    </subcellularLocation>
</comment>
<dbReference type="Pfam" id="PF07980">
    <property type="entry name" value="SusD_RagB"/>
    <property type="match status" value="1"/>
</dbReference>
<evidence type="ECO:0000256" key="4">
    <source>
        <dbReference type="ARBA" id="ARBA00023136"/>
    </source>
</evidence>
<feature type="domain" description="RagB/SusD" evidence="6">
    <location>
        <begin position="275"/>
        <end position="544"/>
    </location>
</feature>
<evidence type="ECO:0000256" key="3">
    <source>
        <dbReference type="ARBA" id="ARBA00022729"/>
    </source>
</evidence>
<evidence type="ECO:0000256" key="5">
    <source>
        <dbReference type="ARBA" id="ARBA00023237"/>
    </source>
</evidence>
<dbReference type="RefSeq" id="WP_344980096.1">
    <property type="nucleotide sequence ID" value="NZ_BAABFN010000006.1"/>
</dbReference>
<accession>A0ABP8G1C6</accession>
<dbReference type="Gene3D" id="1.25.40.390">
    <property type="match status" value="1"/>
</dbReference>
<evidence type="ECO:0000256" key="2">
    <source>
        <dbReference type="ARBA" id="ARBA00006275"/>
    </source>
</evidence>
<organism evidence="8 9">
    <name type="scientific">Compostibacter hankyongensis</name>
    <dbReference type="NCBI Taxonomy" id="1007089"/>
    <lineage>
        <taxon>Bacteria</taxon>
        <taxon>Pseudomonadati</taxon>
        <taxon>Bacteroidota</taxon>
        <taxon>Chitinophagia</taxon>
        <taxon>Chitinophagales</taxon>
        <taxon>Chitinophagaceae</taxon>
        <taxon>Compostibacter</taxon>
    </lineage>
</organism>
<evidence type="ECO:0000259" key="6">
    <source>
        <dbReference type="Pfam" id="PF07980"/>
    </source>
</evidence>